<sequence length="912" mass="102658">MPTPRVRTASVVEAKLYPGVGTGQLLARPKLDPPRELIDGVASVAVICAPAGYGKSTMMARWHEVLRSPDVACAWLSVDEEDNDPARFLRHLVAAFQSIRREIGRDVLAQLVGAPTGGIKPLLESLAADLGRVETRTVLFLDDLHSVTHPEVLEIVHWLINYSPRLFQYVLGSRLALNLPLSGLRVRRKLIEIGVRELEFSLDEASQFLAIRLGDSLDPAEVQQLMDKTEGWAAALELVAAALSSQTHRDELIARFTGTDRSMVDYLGEVVLSGLNERMRGFVERIAQFDRVNAALAAKVTGVTDATRLLEELQARNLFLIPLDRHGEWFRFHHLVGHFFREHFRRNEPERCREIQIEGARWFYEQGHVEEAINGAIRARDWEDATEWVAQSVEELIYRRGYHQTLMHWMQELPEEWVDRFPTIRINYAFALAFYPRQAEVEAQLHRLRKILARLEKAPQPDQEAIDGIRSATELQVAISHGLRDEGIAARDAALAWIKRWPDAPAVQKGHISNVLAFGYKTTSDIPAGLAIAAQGRRWHEQGEGHYGLAWGIYVEALLHLKRGAYREARQVCLAGLELIDQHLNGHRAHSSLLHTILAAVAYEFDEADQAQTHIEQSMRSVQDYGPADAMILAYLTQARLKFLSRDYASAYAILHEGQALGARRELQRVVITLATEECTWLGREERYEEAQELAMSRGILLPTTADPVSGLITDKASRVALRINVRKDPAKVLEALEPAIQHSAELGLYHRWAELLGLKAVAYKLNNEMPKALSCMNEALQIAAPRQYLRTYLDESRELGVVLEMMSRAEADYPETMPIVRRLLRSINKTAQATAKVAEVSSSAGAEFGELTRREINILKRLESGMSNKEIAESIFISEGTLRWHLHNIYGKLGAKNRSGALVKARDLRLI</sequence>
<dbReference type="InterPro" id="IPR011990">
    <property type="entry name" value="TPR-like_helical_dom_sf"/>
</dbReference>
<name>A0A2T5MKG8_9GAMM</name>
<comment type="caution">
    <text evidence="5">The sequence shown here is derived from an EMBL/GenBank/DDBJ whole genome shotgun (WGS) entry which is preliminary data.</text>
</comment>
<keyword evidence="6" id="KW-1185">Reference proteome</keyword>
<dbReference type="InterPro" id="IPR036388">
    <property type="entry name" value="WH-like_DNA-bd_sf"/>
</dbReference>
<dbReference type="InterPro" id="IPR049945">
    <property type="entry name" value="AAA_22"/>
</dbReference>
<dbReference type="CDD" id="cd06170">
    <property type="entry name" value="LuxR_C_like"/>
    <property type="match status" value="1"/>
</dbReference>
<reference evidence="5 6" key="1">
    <citation type="submission" date="2018-04" db="EMBL/GenBank/DDBJ databases">
        <title>Novel species isolated from glacier.</title>
        <authorList>
            <person name="Liu Q."/>
            <person name="Xin Y.-H."/>
        </authorList>
    </citation>
    <scope>NUCLEOTIDE SEQUENCE [LARGE SCALE GENOMIC DNA]</scope>
    <source>
        <strain evidence="5 6">GT1R17</strain>
    </source>
</reference>
<organism evidence="5 6">
    <name type="scientific">Stenotrophobium rhamnosiphilum</name>
    <dbReference type="NCBI Taxonomy" id="2029166"/>
    <lineage>
        <taxon>Bacteria</taxon>
        <taxon>Pseudomonadati</taxon>
        <taxon>Pseudomonadota</taxon>
        <taxon>Gammaproteobacteria</taxon>
        <taxon>Nevskiales</taxon>
        <taxon>Nevskiaceae</taxon>
        <taxon>Stenotrophobium</taxon>
    </lineage>
</organism>
<gene>
    <name evidence="5" type="ORF">CJD38_02940</name>
</gene>
<dbReference type="AlphaFoldDB" id="A0A2T5MKG8"/>
<dbReference type="RefSeq" id="WP_107938784.1">
    <property type="nucleotide sequence ID" value="NZ_QANS01000001.1"/>
</dbReference>
<accession>A0A2T5MKG8</accession>
<dbReference type="Gene3D" id="1.25.40.10">
    <property type="entry name" value="Tetratricopeptide repeat domain"/>
    <property type="match status" value="1"/>
</dbReference>
<dbReference type="PRINTS" id="PR00038">
    <property type="entry name" value="HTHLUXR"/>
</dbReference>
<dbReference type="GO" id="GO:0003677">
    <property type="term" value="F:DNA binding"/>
    <property type="evidence" value="ECO:0007669"/>
    <property type="project" value="UniProtKB-KW"/>
</dbReference>
<dbReference type="Pfam" id="PF17874">
    <property type="entry name" value="TPR_MalT"/>
    <property type="match status" value="1"/>
</dbReference>
<evidence type="ECO:0000313" key="5">
    <source>
        <dbReference type="EMBL" id="PTU33077.1"/>
    </source>
</evidence>
<dbReference type="Gene3D" id="1.10.10.10">
    <property type="entry name" value="Winged helix-like DNA-binding domain superfamily/Winged helix DNA-binding domain"/>
    <property type="match status" value="1"/>
</dbReference>
<keyword evidence="1" id="KW-0805">Transcription regulation</keyword>
<dbReference type="Pfam" id="PF25873">
    <property type="entry name" value="WHD_MalT"/>
    <property type="match status" value="1"/>
</dbReference>
<dbReference type="SUPFAM" id="SSF48452">
    <property type="entry name" value="TPR-like"/>
    <property type="match status" value="1"/>
</dbReference>
<dbReference type="PANTHER" id="PTHR44688">
    <property type="entry name" value="DNA-BINDING TRANSCRIPTIONAL ACTIVATOR DEVR_DOSR"/>
    <property type="match status" value="1"/>
</dbReference>
<dbReference type="Proteomes" id="UP000244248">
    <property type="component" value="Unassembled WGS sequence"/>
</dbReference>
<dbReference type="PROSITE" id="PS00622">
    <property type="entry name" value="HTH_LUXR_1"/>
    <property type="match status" value="1"/>
</dbReference>
<evidence type="ECO:0000256" key="3">
    <source>
        <dbReference type="ARBA" id="ARBA00023163"/>
    </source>
</evidence>
<dbReference type="PROSITE" id="PS50043">
    <property type="entry name" value="HTH_LUXR_2"/>
    <property type="match status" value="1"/>
</dbReference>
<evidence type="ECO:0000259" key="4">
    <source>
        <dbReference type="PROSITE" id="PS50043"/>
    </source>
</evidence>
<keyword evidence="3" id="KW-0804">Transcription</keyword>
<dbReference type="SUPFAM" id="SSF52540">
    <property type="entry name" value="P-loop containing nucleoside triphosphate hydrolases"/>
    <property type="match status" value="1"/>
</dbReference>
<dbReference type="EMBL" id="QANS01000001">
    <property type="protein sequence ID" value="PTU33077.1"/>
    <property type="molecule type" value="Genomic_DNA"/>
</dbReference>
<dbReference type="SUPFAM" id="SSF46894">
    <property type="entry name" value="C-terminal effector domain of the bipartite response regulators"/>
    <property type="match status" value="1"/>
</dbReference>
<evidence type="ECO:0000256" key="1">
    <source>
        <dbReference type="ARBA" id="ARBA00023015"/>
    </source>
</evidence>
<protein>
    <recommendedName>
        <fullName evidence="4">HTH luxR-type domain-containing protein</fullName>
    </recommendedName>
</protein>
<dbReference type="GO" id="GO:0016887">
    <property type="term" value="F:ATP hydrolysis activity"/>
    <property type="evidence" value="ECO:0007669"/>
    <property type="project" value="InterPro"/>
</dbReference>
<dbReference type="InterPro" id="IPR016032">
    <property type="entry name" value="Sig_transdc_resp-reg_C-effctor"/>
</dbReference>
<dbReference type="GO" id="GO:0006355">
    <property type="term" value="P:regulation of DNA-templated transcription"/>
    <property type="evidence" value="ECO:0007669"/>
    <property type="project" value="InterPro"/>
</dbReference>
<feature type="domain" description="HTH luxR-type" evidence="4">
    <location>
        <begin position="845"/>
        <end position="910"/>
    </location>
</feature>
<dbReference type="InterPro" id="IPR027417">
    <property type="entry name" value="P-loop_NTPase"/>
</dbReference>
<evidence type="ECO:0000313" key="6">
    <source>
        <dbReference type="Proteomes" id="UP000244248"/>
    </source>
</evidence>
<dbReference type="SMART" id="SM00421">
    <property type="entry name" value="HTH_LUXR"/>
    <property type="match status" value="1"/>
</dbReference>
<proteinExistence type="predicted"/>
<dbReference type="OrthoDB" id="1123107at2"/>
<dbReference type="InterPro" id="IPR000792">
    <property type="entry name" value="Tscrpt_reg_LuxR_C"/>
</dbReference>
<dbReference type="InterPro" id="IPR059106">
    <property type="entry name" value="WHD_MalT"/>
</dbReference>
<dbReference type="PANTHER" id="PTHR44688:SF16">
    <property type="entry name" value="DNA-BINDING TRANSCRIPTIONAL ACTIVATOR DEVR_DOSR"/>
    <property type="match status" value="1"/>
</dbReference>
<keyword evidence="2" id="KW-0238">DNA-binding</keyword>
<evidence type="ECO:0000256" key="2">
    <source>
        <dbReference type="ARBA" id="ARBA00023125"/>
    </source>
</evidence>
<dbReference type="Pfam" id="PF13401">
    <property type="entry name" value="AAA_22"/>
    <property type="match status" value="1"/>
</dbReference>
<dbReference type="InterPro" id="IPR041617">
    <property type="entry name" value="TPR_MalT"/>
</dbReference>
<dbReference type="Gene3D" id="3.40.50.300">
    <property type="entry name" value="P-loop containing nucleotide triphosphate hydrolases"/>
    <property type="match status" value="1"/>
</dbReference>
<dbReference type="Pfam" id="PF00196">
    <property type="entry name" value="GerE"/>
    <property type="match status" value="1"/>
</dbReference>